<dbReference type="Pfam" id="PF00072">
    <property type="entry name" value="Response_reg"/>
    <property type="match status" value="1"/>
</dbReference>
<dbReference type="Pfam" id="PF00196">
    <property type="entry name" value="GerE"/>
    <property type="match status" value="1"/>
</dbReference>
<keyword evidence="3 8" id="KW-0238">DNA-binding</keyword>
<dbReference type="GO" id="GO:0006355">
    <property type="term" value="P:regulation of DNA-templated transcription"/>
    <property type="evidence" value="ECO:0007669"/>
    <property type="project" value="InterPro"/>
</dbReference>
<organism evidence="8 9">
    <name type="scientific">Paraconexibacter algicola</name>
    <dbReference type="NCBI Taxonomy" id="2133960"/>
    <lineage>
        <taxon>Bacteria</taxon>
        <taxon>Bacillati</taxon>
        <taxon>Actinomycetota</taxon>
        <taxon>Thermoleophilia</taxon>
        <taxon>Solirubrobacterales</taxon>
        <taxon>Paraconexibacteraceae</taxon>
        <taxon>Paraconexibacter</taxon>
    </lineage>
</organism>
<evidence type="ECO:0000256" key="2">
    <source>
        <dbReference type="ARBA" id="ARBA00023015"/>
    </source>
</evidence>
<keyword evidence="4" id="KW-0804">Transcription</keyword>
<dbReference type="PROSITE" id="PS50043">
    <property type="entry name" value="HTH_LUXR_2"/>
    <property type="match status" value="1"/>
</dbReference>
<keyword evidence="9" id="KW-1185">Reference proteome</keyword>
<reference evidence="8 9" key="1">
    <citation type="submission" date="2018-03" db="EMBL/GenBank/DDBJ databases">
        <title>Aquarubrobacter algicola gen. nov., sp. nov., a novel actinobacterium isolated from shallow eutrophic lake during the end of cyanobacterial harmful algal blooms.</title>
        <authorList>
            <person name="Chun S.J."/>
        </authorList>
    </citation>
    <scope>NUCLEOTIDE SEQUENCE [LARGE SCALE GENOMIC DNA]</scope>
    <source>
        <strain evidence="8 9">Seoho-28</strain>
    </source>
</reference>
<keyword evidence="1 5" id="KW-0597">Phosphoprotein</keyword>
<dbReference type="PROSITE" id="PS50110">
    <property type="entry name" value="RESPONSE_REGULATORY"/>
    <property type="match status" value="1"/>
</dbReference>
<dbReference type="Gene3D" id="3.40.50.2300">
    <property type="match status" value="1"/>
</dbReference>
<dbReference type="AlphaFoldDB" id="A0A2T4UM63"/>
<dbReference type="PROSITE" id="PS00622">
    <property type="entry name" value="HTH_LUXR_1"/>
    <property type="match status" value="1"/>
</dbReference>
<dbReference type="InterPro" id="IPR001789">
    <property type="entry name" value="Sig_transdc_resp-reg_receiver"/>
</dbReference>
<dbReference type="OrthoDB" id="9808843at2"/>
<dbReference type="CDD" id="cd06170">
    <property type="entry name" value="LuxR_C_like"/>
    <property type="match status" value="1"/>
</dbReference>
<evidence type="ECO:0000259" key="7">
    <source>
        <dbReference type="PROSITE" id="PS50110"/>
    </source>
</evidence>
<name>A0A2T4UM63_9ACTN</name>
<dbReference type="InterPro" id="IPR039420">
    <property type="entry name" value="WalR-like"/>
</dbReference>
<dbReference type="InterPro" id="IPR011006">
    <property type="entry name" value="CheY-like_superfamily"/>
</dbReference>
<dbReference type="GO" id="GO:0000160">
    <property type="term" value="P:phosphorelay signal transduction system"/>
    <property type="evidence" value="ECO:0007669"/>
    <property type="project" value="InterPro"/>
</dbReference>
<evidence type="ECO:0000256" key="3">
    <source>
        <dbReference type="ARBA" id="ARBA00023125"/>
    </source>
</evidence>
<dbReference type="SUPFAM" id="SSF52172">
    <property type="entry name" value="CheY-like"/>
    <property type="match status" value="1"/>
</dbReference>
<dbReference type="PANTHER" id="PTHR43214">
    <property type="entry name" value="TWO-COMPONENT RESPONSE REGULATOR"/>
    <property type="match status" value="1"/>
</dbReference>
<gene>
    <name evidence="8" type="ORF">C7Y72_12160</name>
</gene>
<dbReference type="InterPro" id="IPR016032">
    <property type="entry name" value="Sig_transdc_resp-reg_C-effctor"/>
</dbReference>
<dbReference type="InterPro" id="IPR058245">
    <property type="entry name" value="NreC/VraR/RcsB-like_REC"/>
</dbReference>
<feature type="modified residue" description="4-aspartylphosphate" evidence="5">
    <location>
        <position position="57"/>
    </location>
</feature>
<dbReference type="GO" id="GO:0003677">
    <property type="term" value="F:DNA binding"/>
    <property type="evidence" value="ECO:0007669"/>
    <property type="project" value="UniProtKB-KW"/>
</dbReference>
<evidence type="ECO:0000259" key="6">
    <source>
        <dbReference type="PROSITE" id="PS50043"/>
    </source>
</evidence>
<dbReference type="InterPro" id="IPR000792">
    <property type="entry name" value="Tscrpt_reg_LuxR_C"/>
</dbReference>
<dbReference type="PANTHER" id="PTHR43214:SF24">
    <property type="entry name" value="TRANSCRIPTIONAL REGULATORY PROTEIN NARL-RELATED"/>
    <property type="match status" value="1"/>
</dbReference>
<evidence type="ECO:0000256" key="5">
    <source>
        <dbReference type="PROSITE-ProRule" id="PRU00169"/>
    </source>
</evidence>
<evidence type="ECO:0000256" key="4">
    <source>
        <dbReference type="ARBA" id="ARBA00023163"/>
    </source>
</evidence>
<evidence type="ECO:0000256" key="1">
    <source>
        <dbReference type="ARBA" id="ARBA00022553"/>
    </source>
</evidence>
<dbReference type="EMBL" id="PYYB01000001">
    <property type="protein sequence ID" value="PTL60336.1"/>
    <property type="molecule type" value="Genomic_DNA"/>
</dbReference>
<comment type="caution">
    <text evidence="8">The sequence shown here is derived from an EMBL/GenBank/DDBJ whole genome shotgun (WGS) entry which is preliminary data.</text>
</comment>
<feature type="domain" description="HTH luxR-type" evidence="6">
    <location>
        <begin position="145"/>
        <end position="210"/>
    </location>
</feature>
<evidence type="ECO:0000313" key="8">
    <source>
        <dbReference type="EMBL" id="PTL60336.1"/>
    </source>
</evidence>
<keyword evidence="2" id="KW-0805">Transcription regulation</keyword>
<proteinExistence type="predicted"/>
<protein>
    <submittedName>
        <fullName evidence="8">DNA-binding response regulator</fullName>
    </submittedName>
</protein>
<dbReference type="SMART" id="SM00448">
    <property type="entry name" value="REC"/>
    <property type="match status" value="1"/>
</dbReference>
<sequence length="213" mass="23065">MSQRVRVVVADDHPLFRDGMVRAIELRPSLELVGEATDGRQALDLARELAPDVLLLDARMPELDGLQVLQALRREQRPVRVVMFSAFVDGPVVHQALAGGAVGYLPKSAERDEVCEAIEAAARGDSTLHPSLQGVLLEQLRAQGVDDDRPVLTDREQEILVLIAEGLSAPGVAARLHLAPGTVKTHLGHLYEKLGVSDRAACVAEAMRRGLLE</sequence>
<dbReference type="SUPFAM" id="SSF46894">
    <property type="entry name" value="C-terminal effector domain of the bipartite response regulators"/>
    <property type="match status" value="1"/>
</dbReference>
<dbReference type="PRINTS" id="PR00038">
    <property type="entry name" value="HTHLUXR"/>
</dbReference>
<dbReference type="RefSeq" id="WP_107568981.1">
    <property type="nucleotide sequence ID" value="NZ_PYYB01000001.1"/>
</dbReference>
<dbReference type="Proteomes" id="UP000240739">
    <property type="component" value="Unassembled WGS sequence"/>
</dbReference>
<evidence type="ECO:0000313" key="9">
    <source>
        <dbReference type="Proteomes" id="UP000240739"/>
    </source>
</evidence>
<dbReference type="CDD" id="cd17535">
    <property type="entry name" value="REC_NarL-like"/>
    <property type="match status" value="1"/>
</dbReference>
<feature type="domain" description="Response regulatory" evidence="7">
    <location>
        <begin position="6"/>
        <end position="122"/>
    </location>
</feature>
<accession>A0A2T4UM63</accession>
<dbReference type="SMART" id="SM00421">
    <property type="entry name" value="HTH_LUXR"/>
    <property type="match status" value="1"/>
</dbReference>